<evidence type="ECO:0000313" key="3">
    <source>
        <dbReference type="EMBL" id="CAH1258511.1"/>
    </source>
</evidence>
<evidence type="ECO:0000256" key="1">
    <source>
        <dbReference type="SAM" id="MobiDB-lite"/>
    </source>
</evidence>
<keyword evidence="4" id="KW-1185">Reference proteome</keyword>
<proteinExistence type="predicted"/>
<dbReference type="EMBL" id="OV696688">
    <property type="protein sequence ID" value="CAH1258511.1"/>
    <property type="molecule type" value="Genomic_DNA"/>
</dbReference>
<feature type="region of interest" description="Disordered" evidence="1">
    <location>
        <begin position="78"/>
        <end position="121"/>
    </location>
</feature>
<dbReference type="Proteomes" id="UP000838412">
    <property type="component" value="Chromosome 3"/>
</dbReference>
<feature type="chain" id="PRO_5035462063" evidence="2">
    <location>
        <begin position="19"/>
        <end position="154"/>
    </location>
</feature>
<organism evidence="3 4">
    <name type="scientific">Branchiostoma lanceolatum</name>
    <name type="common">Common lancelet</name>
    <name type="synonym">Amphioxus lanceolatum</name>
    <dbReference type="NCBI Taxonomy" id="7740"/>
    <lineage>
        <taxon>Eukaryota</taxon>
        <taxon>Metazoa</taxon>
        <taxon>Chordata</taxon>
        <taxon>Cephalochordata</taxon>
        <taxon>Leptocardii</taxon>
        <taxon>Amphioxiformes</taxon>
        <taxon>Branchiostomatidae</taxon>
        <taxon>Branchiostoma</taxon>
    </lineage>
</organism>
<feature type="signal peptide" evidence="2">
    <location>
        <begin position="1"/>
        <end position="18"/>
    </location>
</feature>
<evidence type="ECO:0000313" key="4">
    <source>
        <dbReference type="Proteomes" id="UP000838412"/>
    </source>
</evidence>
<sequence>MFRMLAVMLAVLVTTAAAVNRLDRRSSPSKDEALEQKRANLLALLEDDDDATTEASDVPVLGERLTEEEAEALVKYLQEPTGDGLRRPLHTGPGRYRQRMDGVHRGPRADGAEREKKTTRGLSSLAQSLREMAPKKAGIIFRYGKRGGDEAEER</sequence>
<gene>
    <name evidence="3" type="primary">Hypp2022</name>
    <name evidence="3" type="ORF">BLAG_LOCUS16048</name>
</gene>
<dbReference type="OrthoDB" id="10041052at2759"/>
<accession>A0A8J9ZQF4</accession>
<feature type="compositionally biased region" description="Basic and acidic residues" evidence="1">
    <location>
        <begin position="98"/>
        <end position="118"/>
    </location>
</feature>
<keyword evidence="2" id="KW-0732">Signal</keyword>
<dbReference type="AlphaFoldDB" id="A0A8J9ZQF4"/>
<reference evidence="3" key="1">
    <citation type="submission" date="2022-01" db="EMBL/GenBank/DDBJ databases">
        <authorList>
            <person name="Braso-Vives M."/>
        </authorList>
    </citation>
    <scope>NUCLEOTIDE SEQUENCE</scope>
</reference>
<evidence type="ECO:0000256" key="2">
    <source>
        <dbReference type="SAM" id="SignalP"/>
    </source>
</evidence>
<protein>
    <submittedName>
        <fullName evidence="3">Hypp2022 protein</fullName>
    </submittedName>
</protein>
<name>A0A8J9ZQF4_BRALA</name>